<reference evidence="2" key="1">
    <citation type="submission" date="2021-06" db="EMBL/GenBank/DDBJ databases">
        <authorList>
            <person name="Kallberg Y."/>
            <person name="Tangrot J."/>
            <person name="Rosling A."/>
        </authorList>
    </citation>
    <scope>NUCLEOTIDE SEQUENCE</scope>
    <source>
        <strain evidence="2">MA453B</strain>
    </source>
</reference>
<sequence length="48" mass="5658">MSSILSSSNNYEDSEENNLSTRHARKHRMPNQDLNRSSSRSSMFDRRK</sequence>
<proteinExistence type="predicted"/>
<evidence type="ECO:0000313" key="3">
    <source>
        <dbReference type="Proteomes" id="UP000789405"/>
    </source>
</evidence>
<organism evidence="2 3">
    <name type="scientific">Dentiscutata erythropus</name>
    <dbReference type="NCBI Taxonomy" id="1348616"/>
    <lineage>
        <taxon>Eukaryota</taxon>
        <taxon>Fungi</taxon>
        <taxon>Fungi incertae sedis</taxon>
        <taxon>Mucoromycota</taxon>
        <taxon>Glomeromycotina</taxon>
        <taxon>Glomeromycetes</taxon>
        <taxon>Diversisporales</taxon>
        <taxon>Gigasporaceae</taxon>
        <taxon>Dentiscutata</taxon>
    </lineage>
</organism>
<comment type="caution">
    <text evidence="2">The sequence shown here is derived from an EMBL/GenBank/DDBJ whole genome shotgun (WGS) entry which is preliminary data.</text>
</comment>
<dbReference type="AlphaFoldDB" id="A0A9N9K247"/>
<evidence type="ECO:0000313" key="2">
    <source>
        <dbReference type="EMBL" id="CAG8805142.1"/>
    </source>
</evidence>
<gene>
    <name evidence="2" type="ORF">DERYTH_LOCUS24230</name>
</gene>
<protein>
    <submittedName>
        <fullName evidence="2">19766_t:CDS:1</fullName>
    </submittedName>
</protein>
<dbReference type="EMBL" id="CAJVPY010039789">
    <property type="protein sequence ID" value="CAG8805142.1"/>
    <property type="molecule type" value="Genomic_DNA"/>
</dbReference>
<feature type="non-terminal residue" evidence="2">
    <location>
        <position position="48"/>
    </location>
</feature>
<dbReference type="Proteomes" id="UP000789405">
    <property type="component" value="Unassembled WGS sequence"/>
</dbReference>
<accession>A0A9N9K247</accession>
<evidence type="ECO:0000256" key="1">
    <source>
        <dbReference type="SAM" id="MobiDB-lite"/>
    </source>
</evidence>
<keyword evidence="3" id="KW-1185">Reference proteome</keyword>
<feature type="compositionally biased region" description="Low complexity" evidence="1">
    <location>
        <begin position="1"/>
        <end position="11"/>
    </location>
</feature>
<name>A0A9N9K247_9GLOM</name>
<feature type="region of interest" description="Disordered" evidence="1">
    <location>
        <begin position="1"/>
        <end position="48"/>
    </location>
</feature>